<name>A0A009I5S4_ACIB9</name>
<feature type="transmembrane region" description="Helical" evidence="5">
    <location>
        <begin position="79"/>
        <end position="99"/>
    </location>
</feature>
<proteinExistence type="predicted"/>
<dbReference type="EMBL" id="JEWH01000020">
    <property type="protein sequence ID" value="EXB05841.1"/>
    <property type="molecule type" value="Genomic_DNA"/>
</dbReference>
<feature type="transmembrane region" description="Helical" evidence="5">
    <location>
        <begin position="12"/>
        <end position="34"/>
    </location>
</feature>
<evidence type="ECO:0000256" key="2">
    <source>
        <dbReference type="ARBA" id="ARBA00022692"/>
    </source>
</evidence>
<dbReference type="GeneID" id="92893946"/>
<dbReference type="AlphaFoldDB" id="A0A009I5S4"/>
<evidence type="ECO:0000256" key="1">
    <source>
        <dbReference type="ARBA" id="ARBA00004141"/>
    </source>
</evidence>
<gene>
    <name evidence="6" type="ORF">J512_1922</name>
</gene>
<dbReference type="Proteomes" id="UP000020595">
    <property type="component" value="Unassembled WGS sequence"/>
</dbReference>
<evidence type="ECO:0000256" key="4">
    <source>
        <dbReference type="ARBA" id="ARBA00023136"/>
    </source>
</evidence>
<reference evidence="6 7" key="1">
    <citation type="submission" date="2014-02" db="EMBL/GenBank/DDBJ databases">
        <title>Comparative genomics and transcriptomics to identify genetic mechanisms underlying the emergence of carbapenem resistant Acinetobacter baumannii (CRAb).</title>
        <authorList>
            <person name="Harris A.D."/>
            <person name="Johnson K.J."/>
            <person name="George J."/>
            <person name="Shefchek K."/>
            <person name="Daugherty S.C."/>
            <person name="Parankush S."/>
            <person name="Sadzewicz L."/>
            <person name="Tallon L."/>
            <person name="Sengamalay N."/>
            <person name="Hazen T.H."/>
            <person name="Rasko D.A."/>
        </authorList>
    </citation>
    <scope>NUCLEOTIDE SEQUENCE [LARGE SCALE GENOMIC DNA]</scope>
    <source>
        <strain evidence="6 7">1295743</strain>
    </source>
</reference>
<dbReference type="RefSeq" id="WP_000157576.1">
    <property type="nucleotide sequence ID" value="NZ_JEWH01000020.1"/>
</dbReference>
<keyword evidence="3 5" id="KW-1133">Transmembrane helix</keyword>
<feature type="transmembrane region" description="Helical" evidence="5">
    <location>
        <begin position="54"/>
        <end position="72"/>
    </location>
</feature>
<feature type="transmembrane region" description="Helical" evidence="5">
    <location>
        <begin position="111"/>
        <end position="130"/>
    </location>
</feature>
<dbReference type="GO" id="GO:0016020">
    <property type="term" value="C:membrane"/>
    <property type="evidence" value="ECO:0007669"/>
    <property type="project" value="UniProtKB-SubCell"/>
</dbReference>
<dbReference type="PATRIC" id="fig|1310613.3.peg.1844"/>
<comment type="subcellular location">
    <subcellularLocation>
        <location evidence="1">Membrane</location>
        <topology evidence="1">Multi-pass membrane protein</topology>
    </subcellularLocation>
</comment>
<dbReference type="InterPro" id="IPR032808">
    <property type="entry name" value="DoxX"/>
</dbReference>
<sequence>MASLIHNTLSSNYTLVIGRIVLSSFFLIAGIFGVFNFDTVVNEMIGANLPLPELFAFATIAIQLIGSILLISNFAGLTWLGAGILAIFTLLCIPIGHPFWKLAEPQRTQDFQIVLEHIALSGGLLLAAIATKK</sequence>
<keyword evidence="4 5" id="KW-0472">Membrane</keyword>
<organism evidence="6 7">
    <name type="scientific">Acinetobacter baumannii (strain 1295743)</name>
    <dbReference type="NCBI Taxonomy" id="1310613"/>
    <lineage>
        <taxon>Bacteria</taxon>
        <taxon>Pseudomonadati</taxon>
        <taxon>Pseudomonadota</taxon>
        <taxon>Gammaproteobacteria</taxon>
        <taxon>Moraxellales</taxon>
        <taxon>Moraxellaceae</taxon>
        <taxon>Acinetobacter</taxon>
        <taxon>Acinetobacter calcoaceticus/baumannii complex</taxon>
    </lineage>
</organism>
<evidence type="ECO:0000313" key="7">
    <source>
        <dbReference type="Proteomes" id="UP000020595"/>
    </source>
</evidence>
<comment type="caution">
    <text evidence="6">The sequence shown here is derived from an EMBL/GenBank/DDBJ whole genome shotgun (WGS) entry which is preliminary data.</text>
</comment>
<evidence type="ECO:0000256" key="3">
    <source>
        <dbReference type="ARBA" id="ARBA00022989"/>
    </source>
</evidence>
<protein>
    <submittedName>
        <fullName evidence="6">DoxX family protein</fullName>
    </submittedName>
</protein>
<evidence type="ECO:0000256" key="5">
    <source>
        <dbReference type="SAM" id="Phobius"/>
    </source>
</evidence>
<dbReference type="Pfam" id="PF07681">
    <property type="entry name" value="DoxX"/>
    <property type="match status" value="1"/>
</dbReference>
<evidence type="ECO:0000313" key="6">
    <source>
        <dbReference type="EMBL" id="EXB05841.1"/>
    </source>
</evidence>
<accession>A0A009I5S4</accession>
<keyword evidence="2 5" id="KW-0812">Transmembrane</keyword>